<dbReference type="PANTHER" id="PTHR11010">
    <property type="entry name" value="PROTEASE S28 PRO-X CARBOXYPEPTIDASE-RELATED"/>
    <property type="match status" value="1"/>
</dbReference>
<dbReference type="Proteomes" id="UP000237347">
    <property type="component" value="Unassembled WGS sequence"/>
</dbReference>
<comment type="similarity">
    <text evidence="1">Belongs to the peptidase S28 family.</text>
</comment>
<proteinExistence type="inferred from homology"/>
<dbReference type="GO" id="GO:0008239">
    <property type="term" value="F:dipeptidyl-peptidase activity"/>
    <property type="evidence" value="ECO:0007669"/>
    <property type="project" value="TreeGrafter"/>
</dbReference>
<evidence type="ECO:0000313" key="7">
    <source>
        <dbReference type="EMBL" id="KAK7819311.1"/>
    </source>
</evidence>
<keyword evidence="4" id="KW-0378">Hydrolase</keyword>
<keyword evidence="6" id="KW-1133">Transmembrane helix</keyword>
<keyword evidence="7" id="KW-0121">Carboxypeptidase</keyword>
<dbReference type="Pfam" id="PF05577">
    <property type="entry name" value="Peptidase_S28"/>
    <property type="match status" value="2"/>
</dbReference>
<dbReference type="InterPro" id="IPR008758">
    <property type="entry name" value="Peptidase_S28"/>
</dbReference>
<dbReference type="PANTHER" id="PTHR11010:SF96">
    <property type="entry name" value="LYSOSOMAL PRO-X CARBOXYPEPTIDASE-LIKE ISOFORM X1"/>
    <property type="match status" value="1"/>
</dbReference>
<keyword evidence="6" id="KW-0812">Transmembrane</keyword>
<sequence>MRREKGRDARLLAVLVGVLEEGLIYFVRVYQLAYGVPVQHRFYGQSIPHGFTREGALKNATIRGYFNSNQVLADYAELIVSLKKNLSADSSPVLVAGGSYSGELATWFRLKYPHIAMGALASSAPILYFDYLVPPNSYFVVGCSKTQWPFRTQQEIQNLQKASELTDYLNTLYTFVAQYDSPPDYPVDTLCRGIDGGANGTDILGRIFSGVVAYYGESKKCYDLGEIISSEILDGWDWQTCSEEVTIIGCGPNETMFPEISYDYKDYKDYCVDKFGVEPAPHWLTTYYGGEHIKRVLHKFGSNIIFTNGLRDPYSSHSIDILVSSKDDPDWLIDQRLKQAKITKQWFDKYYEDLRKFG</sequence>
<evidence type="ECO:0000256" key="5">
    <source>
        <dbReference type="ARBA" id="ARBA00023180"/>
    </source>
</evidence>
<keyword evidence="2" id="KW-0645">Protease</keyword>
<name>A0AAW0IYY5_QUESU</name>
<dbReference type="SUPFAM" id="SSF53474">
    <property type="entry name" value="alpha/beta-Hydrolases"/>
    <property type="match status" value="1"/>
</dbReference>
<gene>
    <name evidence="7" type="primary">Prcp_2</name>
    <name evidence="7" type="ORF">CFP56_040443</name>
</gene>
<keyword evidence="5" id="KW-0325">Glycoprotein</keyword>
<evidence type="ECO:0000256" key="2">
    <source>
        <dbReference type="ARBA" id="ARBA00022670"/>
    </source>
</evidence>
<accession>A0AAW0IYY5</accession>
<organism evidence="7 8">
    <name type="scientific">Quercus suber</name>
    <name type="common">Cork oak</name>
    <dbReference type="NCBI Taxonomy" id="58331"/>
    <lineage>
        <taxon>Eukaryota</taxon>
        <taxon>Viridiplantae</taxon>
        <taxon>Streptophyta</taxon>
        <taxon>Embryophyta</taxon>
        <taxon>Tracheophyta</taxon>
        <taxon>Spermatophyta</taxon>
        <taxon>Magnoliopsida</taxon>
        <taxon>eudicotyledons</taxon>
        <taxon>Gunneridae</taxon>
        <taxon>Pentapetalae</taxon>
        <taxon>rosids</taxon>
        <taxon>fabids</taxon>
        <taxon>Fagales</taxon>
        <taxon>Fagaceae</taxon>
        <taxon>Quercus</taxon>
    </lineage>
</organism>
<dbReference type="GO" id="GO:0006508">
    <property type="term" value="P:proteolysis"/>
    <property type="evidence" value="ECO:0007669"/>
    <property type="project" value="UniProtKB-KW"/>
</dbReference>
<evidence type="ECO:0000313" key="8">
    <source>
        <dbReference type="Proteomes" id="UP000237347"/>
    </source>
</evidence>
<dbReference type="InterPro" id="IPR029058">
    <property type="entry name" value="AB_hydrolase_fold"/>
</dbReference>
<evidence type="ECO:0000256" key="1">
    <source>
        <dbReference type="ARBA" id="ARBA00011079"/>
    </source>
</evidence>
<protein>
    <submittedName>
        <fullName evidence="7">Lysosomal pro-x carboxypeptidase</fullName>
    </submittedName>
</protein>
<dbReference type="AlphaFoldDB" id="A0AAW0IYY5"/>
<dbReference type="EMBL" id="PKMF04000788">
    <property type="protein sequence ID" value="KAK7819311.1"/>
    <property type="molecule type" value="Genomic_DNA"/>
</dbReference>
<keyword evidence="8" id="KW-1185">Reference proteome</keyword>
<evidence type="ECO:0000256" key="4">
    <source>
        <dbReference type="ARBA" id="ARBA00022801"/>
    </source>
</evidence>
<evidence type="ECO:0000256" key="3">
    <source>
        <dbReference type="ARBA" id="ARBA00022729"/>
    </source>
</evidence>
<dbReference type="Gene3D" id="3.40.50.1820">
    <property type="entry name" value="alpha/beta hydrolase"/>
    <property type="match status" value="2"/>
</dbReference>
<keyword evidence="6" id="KW-0472">Membrane</keyword>
<comment type="caution">
    <text evidence="7">The sequence shown here is derived from an EMBL/GenBank/DDBJ whole genome shotgun (WGS) entry which is preliminary data.</text>
</comment>
<reference evidence="7 8" key="1">
    <citation type="journal article" date="2018" name="Sci. Data">
        <title>The draft genome sequence of cork oak.</title>
        <authorList>
            <person name="Ramos A.M."/>
            <person name="Usie A."/>
            <person name="Barbosa P."/>
            <person name="Barros P.M."/>
            <person name="Capote T."/>
            <person name="Chaves I."/>
            <person name="Simoes F."/>
            <person name="Abreu I."/>
            <person name="Carrasquinho I."/>
            <person name="Faro C."/>
            <person name="Guimaraes J.B."/>
            <person name="Mendonca D."/>
            <person name="Nobrega F."/>
            <person name="Rodrigues L."/>
            <person name="Saibo N.J.M."/>
            <person name="Varela M.C."/>
            <person name="Egas C."/>
            <person name="Matos J."/>
            <person name="Miguel C.M."/>
            <person name="Oliveira M.M."/>
            <person name="Ricardo C.P."/>
            <person name="Goncalves S."/>
        </authorList>
    </citation>
    <scope>NUCLEOTIDE SEQUENCE [LARGE SCALE GENOMIC DNA]</scope>
    <source>
        <strain evidence="8">cv. HL8</strain>
    </source>
</reference>
<dbReference type="GO" id="GO:0070008">
    <property type="term" value="F:serine-type exopeptidase activity"/>
    <property type="evidence" value="ECO:0007669"/>
    <property type="project" value="InterPro"/>
</dbReference>
<keyword evidence="3" id="KW-0732">Signal</keyword>
<dbReference type="GO" id="GO:0004180">
    <property type="term" value="F:carboxypeptidase activity"/>
    <property type="evidence" value="ECO:0007669"/>
    <property type="project" value="UniProtKB-KW"/>
</dbReference>
<evidence type="ECO:0000256" key="6">
    <source>
        <dbReference type="SAM" id="Phobius"/>
    </source>
</evidence>
<feature type="transmembrane region" description="Helical" evidence="6">
    <location>
        <begin position="12"/>
        <end position="30"/>
    </location>
</feature>